<dbReference type="Gene3D" id="1.10.10.10">
    <property type="entry name" value="Winged helix-like DNA-binding domain superfamily/Winged helix DNA-binding domain"/>
    <property type="match status" value="1"/>
</dbReference>
<sequence>MKQALTPITALADRPAMRETNRYDLLAPVRTLRRSLGLAPNDLAVLTALVSFMPRATWDRLARGQEALTVVFPSNTALSDRANGLDERTIRRSLVRLIDAGLIARRDSANGKRFPLRIKGAIRNAFGLDLRPLIHRQADLQAAAQAEDDAREQLRALRTEALALRATLLQRTDLDEDTALRLTAIRTLLRRQTLSTDQISAIIADLRHLLNDPEPPADTTQTAPSQPGEMTGKHGQTVRHIESEKIESKKPSRVTAHQQAQQPENLPIMAADPASMSWDDFDQVKTLYPIAPKDGRSLHQILTALAAMLRISERTMAAGLRSIGPGRTLLVLNYLIARIPSIRKPDAYFRQVLNGTGLTDGLDRGQDRFRTLPASLRV</sequence>
<evidence type="ECO:0000313" key="4">
    <source>
        <dbReference type="EMBL" id="NYS26666.1"/>
    </source>
</evidence>
<protein>
    <submittedName>
        <fullName evidence="4">Replication protein C</fullName>
    </submittedName>
</protein>
<name>A0A7Z0I2C4_9RHOB</name>
<evidence type="ECO:0000256" key="1">
    <source>
        <dbReference type="SAM" id="Coils"/>
    </source>
</evidence>
<dbReference type="NCBIfam" id="NF040974">
    <property type="entry name" value="RepABC_RepC"/>
    <property type="match status" value="1"/>
</dbReference>
<dbReference type="InterPro" id="IPR047611">
    <property type="entry name" value="RepABC_RepC"/>
</dbReference>
<reference evidence="4 5" key="1">
    <citation type="journal article" date="2000" name="Arch. Microbiol.">
        <title>Rhodobaca bogoriensis gen. nov. and sp. nov., an alkaliphilic purple nonsulfur bacterium from African Rift Valley soda lakes.</title>
        <authorList>
            <person name="Milford A.D."/>
            <person name="Achenbach L.A."/>
            <person name="Jung D.O."/>
            <person name="Madigan M.T."/>
        </authorList>
    </citation>
    <scope>NUCLEOTIDE SEQUENCE [LARGE SCALE GENOMIC DNA]</scope>
    <source>
        <strain evidence="4 5">2376</strain>
    </source>
</reference>
<evidence type="ECO:0000256" key="2">
    <source>
        <dbReference type="SAM" id="MobiDB-lite"/>
    </source>
</evidence>
<evidence type="ECO:0000259" key="3">
    <source>
        <dbReference type="Pfam" id="PF03428"/>
    </source>
</evidence>
<keyword evidence="5" id="KW-1185">Reference proteome</keyword>
<feature type="compositionally biased region" description="Basic and acidic residues" evidence="2">
    <location>
        <begin position="239"/>
        <end position="250"/>
    </location>
</feature>
<dbReference type="AlphaFoldDB" id="A0A7Z0I2C4"/>
<gene>
    <name evidence="4" type="ORF">HUK65_16910</name>
</gene>
<feature type="domain" description="Plasmid replication protein C N-terminal" evidence="3">
    <location>
        <begin position="10"/>
        <end position="169"/>
    </location>
</feature>
<dbReference type="EMBL" id="JACBXS010000060">
    <property type="protein sequence ID" value="NYS26666.1"/>
    <property type="molecule type" value="Genomic_DNA"/>
</dbReference>
<dbReference type="Pfam" id="PF03428">
    <property type="entry name" value="RP-C"/>
    <property type="match status" value="1"/>
</dbReference>
<dbReference type="RefSeq" id="WP_268839457.1">
    <property type="nucleotide sequence ID" value="NZ_JACBXS010000060.1"/>
</dbReference>
<dbReference type="InterPro" id="IPR036388">
    <property type="entry name" value="WH-like_DNA-bd_sf"/>
</dbReference>
<feature type="region of interest" description="Disordered" evidence="2">
    <location>
        <begin position="210"/>
        <end position="262"/>
    </location>
</feature>
<proteinExistence type="predicted"/>
<organism evidence="4 5">
    <name type="scientific">Rhabdonatronobacter sediminivivens</name>
    <dbReference type="NCBI Taxonomy" id="2743469"/>
    <lineage>
        <taxon>Bacteria</taxon>
        <taxon>Pseudomonadati</taxon>
        <taxon>Pseudomonadota</taxon>
        <taxon>Alphaproteobacteria</taxon>
        <taxon>Rhodobacterales</taxon>
        <taxon>Paracoccaceae</taxon>
        <taxon>Rhabdonatronobacter</taxon>
    </lineage>
</organism>
<dbReference type="InterPro" id="IPR005090">
    <property type="entry name" value="RepC_N"/>
</dbReference>
<evidence type="ECO:0000313" key="5">
    <source>
        <dbReference type="Proteomes" id="UP000529417"/>
    </source>
</evidence>
<feature type="coiled-coil region" evidence="1">
    <location>
        <begin position="140"/>
        <end position="167"/>
    </location>
</feature>
<dbReference type="Proteomes" id="UP000529417">
    <property type="component" value="Unassembled WGS sequence"/>
</dbReference>
<accession>A0A7Z0I2C4</accession>
<comment type="caution">
    <text evidence="4">The sequence shown here is derived from an EMBL/GenBank/DDBJ whole genome shotgun (WGS) entry which is preliminary data.</text>
</comment>
<keyword evidence="1" id="KW-0175">Coiled coil</keyword>